<feature type="compositionally biased region" description="Basic and acidic residues" evidence="1">
    <location>
        <begin position="89"/>
        <end position="106"/>
    </location>
</feature>
<sequence length="259" mass="27221">MAVIPTGISPEKRLWERSRRRRPEASGSATTRGGTAPVSAFRERSSAARLAGKERRGESGKRSALAERLRARRAGSEAGKQVGTAPESALRERSRSRSERGREHGSSPESALAERSSARTRRSSASGAAGSCPDRLSPRSASPETEGGGAGAGAPAAAGGWSETPRQDSESGPRHDASAAREGGGRDARKASSAARSVAAGAAGRGARARARRRREARWWRGEAFGMGGSWLGWARVWAARRRRGAEAAQVVQERSSSG</sequence>
<dbReference type="Proteomes" id="UP000059680">
    <property type="component" value="Chromosome 2"/>
</dbReference>
<reference evidence="2 3" key="3">
    <citation type="journal article" date="2013" name="Rice">
        <title>Improvement of the Oryza sativa Nipponbare reference genome using next generation sequence and optical map data.</title>
        <authorList>
            <person name="Kawahara Y."/>
            <person name="de la Bastide M."/>
            <person name="Hamilton J.P."/>
            <person name="Kanamori H."/>
            <person name="McCombie W.R."/>
            <person name="Ouyang S."/>
            <person name="Schwartz D.C."/>
            <person name="Tanaka T."/>
            <person name="Wu J."/>
            <person name="Zhou S."/>
            <person name="Childs K.L."/>
            <person name="Davidson R.M."/>
            <person name="Lin H."/>
            <person name="Quesada-Ocampo L."/>
            <person name="Vaillancourt B."/>
            <person name="Sakai H."/>
            <person name="Lee S.S."/>
            <person name="Kim J."/>
            <person name="Numa H."/>
            <person name="Itoh T."/>
            <person name="Buell C.R."/>
            <person name="Matsumoto T."/>
        </authorList>
    </citation>
    <scope>NUCLEOTIDE SEQUENCE [LARGE SCALE GENOMIC DNA]</scope>
    <source>
        <strain evidence="3">cv. Nipponbare</strain>
    </source>
</reference>
<evidence type="ECO:0000256" key="1">
    <source>
        <dbReference type="SAM" id="MobiDB-lite"/>
    </source>
</evidence>
<dbReference type="Gramene" id="Os02t0603066-00">
    <property type="protein sequence ID" value="Os02t0603066-00"/>
    <property type="gene ID" value="Os02g0603066"/>
</dbReference>
<keyword evidence="3" id="KW-1185">Reference proteome</keyword>
<feature type="compositionally biased region" description="Basic and acidic residues" evidence="1">
    <location>
        <begin position="41"/>
        <end position="69"/>
    </location>
</feature>
<reference evidence="2 3" key="2">
    <citation type="journal article" date="2013" name="Plant Cell Physiol.">
        <title>Rice Annotation Project Database (RAP-DB): an integrative and interactive database for rice genomics.</title>
        <authorList>
            <person name="Sakai H."/>
            <person name="Lee S.S."/>
            <person name="Tanaka T."/>
            <person name="Numa H."/>
            <person name="Kim J."/>
            <person name="Kawahara Y."/>
            <person name="Wakimoto H."/>
            <person name="Yang C.C."/>
            <person name="Iwamoto M."/>
            <person name="Abe T."/>
            <person name="Yamada Y."/>
            <person name="Muto A."/>
            <person name="Inokuchi H."/>
            <person name="Ikemura T."/>
            <person name="Matsumoto T."/>
            <person name="Sasaki T."/>
            <person name="Itoh T."/>
        </authorList>
    </citation>
    <scope>NUCLEOTIDE SEQUENCE [LARGE SCALE GENOMIC DNA]</scope>
    <source>
        <strain evidence="3">cv. Nipponbare</strain>
    </source>
</reference>
<protein>
    <submittedName>
        <fullName evidence="2">Os02g0603066 protein</fullName>
    </submittedName>
</protein>
<feature type="region of interest" description="Disordered" evidence="1">
    <location>
        <begin position="1"/>
        <end position="215"/>
    </location>
</feature>
<dbReference type="AlphaFoldDB" id="A0A0P0VLG2"/>
<name>A0A0P0VLG2_ORYSJ</name>
<dbReference type="InParanoid" id="A0A0P0VLG2"/>
<accession>A0A0P0VLG2</accession>
<feature type="compositionally biased region" description="Basic and acidic residues" evidence="1">
    <location>
        <begin position="165"/>
        <end position="190"/>
    </location>
</feature>
<dbReference type="EMBL" id="AP014958">
    <property type="protein sequence ID" value="BAS79637.1"/>
    <property type="molecule type" value="Genomic_DNA"/>
</dbReference>
<proteinExistence type="predicted"/>
<gene>
    <name evidence="2" type="ordered locus">Os02g0603066</name>
    <name evidence="2" type="ORF">OSNPB_020603066</name>
</gene>
<evidence type="ECO:0000313" key="3">
    <source>
        <dbReference type="Proteomes" id="UP000059680"/>
    </source>
</evidence>
<dbReference type="PaxDb" id="39947-A0A0P0VLG2"/>
<evidence type="ECO:0000313" key="2">
    <source>
        <dbReference type="EMBL" id="BAS79637.1"/>
    </source>
</evidence>
<organism evidence="2 3">
    <name type="scientific">Oryza sativa subsp. japonica</name>
    <name type="common">Rice</name>
    <dbReference type="NCBI Taxonomy" id="39947"/>
    <lineage>
        <taxon>Eukaryota</taxon>
        <taxon>Viridiplantae</taxon>
        <taxon>Streptophyta</taxon>
        <taxon>Embryophyta</taxon>
        <taxon>Tracheophyta</taxon>
        <taxon>Spermatophyta</taxon>
        <taxon>Magnoliopsida</taxon>
        <taxon>Liliopsida</taxon>
        <taxon>Poales</taxon>
        <taxon>Poaceae</taxon>
        <taxon>BOP clade</taxon>
        <taxon>Oryzoideae</taxon>
        <taxon>Oryzeae</taxon>
        <taxon>Oryzinae</taxon>
        <taxon>Oryza</taxon>
        <taxon>Oryza sativa</taxon>
    </lineage>
</organism>
<feature type="compositionally biased region" description="Low complexity" evidence="1">
    <location>
        <begin position="191"/>
        <end position="206"/>
    </location>
</feature>
<feature type="non-terminal residue" evidence="2">
    <location>
        <position position="259"/>
    </location>
</feature>
<reference evidence="3" key="1">
    <citation type="journal article" date="2005" name="Nature">
        <title>The map-based sequence of the rice genome.</title>
        <authorList>
            <consortium name="International rice genome sequencing project (IRGSP)"/>
            <person name="Matsumoto T."/>
            <person name="Wu J."/>
            <person name="Kanamori H."/>
            <person name="Katayose Y."/>
            <person name="Fujisawa M."/>
            <person name="Namiki N."/>
            <person name="Mizuno H."/>
            <person name="Yamamoto K."/>
            <person name="Antonio B.A."/>
            <person name="Baba T."/>
            <person name="Sakata K."/>
            <person name="Nagamura Y."/>
            <person name="Aoki H."/>
            <person name="Arikawa K."/>
            <person name="Arita K."/>
            <person name="Bito T."/>
            <person name="Chiden Y."/>
            <person name="Fujitsuka N."/>
            <person name="Fukunaka R."/>
            <person name="Hamada M."/>
            <person name="Harada C."/>
            <person name="Hayashi A."/>
            <person name="Hijishita S."/>
            <person name="Honda M."/>
            <person name="Hosokawa S."/>
            <person name="Ichikawa Y."/>
            <person name="Idonuma A."/>
            <person name="Iijima M."/>
            <person name="Ikeda M."/>
            <person name="Ikeno M."/>
            <person name="Ito K."/>
            <person name="Ito S."/>
            <person name="Ito T."/>
            <person name="Ito Y."/>
            <person name="Ito Y."/>
            <person name="Iwabuchi A."/>
            <person name="Kamiya K."/>
            <person name="Karasawa W."/>
            <person name="Kurita K."/>
            <person name="Katagiri S."/>
            <person name="Kikuta A."/>
            <person name="Kobayashi H."/>
            <person name="Kobayashi N."/>
            <person name="Machita K."/>
            <person name="Maehara T."/>
            <person name="Masukawa M."/>
            <person name="Mizubayashi T."/>
            <person name="Mukai Y."/>
            <person name="Nagasaki H."/>
            <person name="Nagata Y."/>
            <person name="Naito S."/>
            <person name="Nakashima M."/>
            <person name="Nakama Y."/>
            <person name="Nakamichi Y."/>
            <person name="Nakamura M."/>
            <person name="Meguro A."/>
            <person name="Negishi M."/>
            <person name="Ohta I."/>
            <person name="Ohta T."/>
            <person name="Okamoto M."/>
            <person name="Ono N."/>
            <person name="Saji S."/>
            <person name="Sakaguchi M."/>
            <person name="Sakai K."/>
            <person name="Shibata M."/>
            <person name="Shimokawa T."/>
            <person name="Song J."/>
            <person name="Takazaki Y."/>
            <person name="Terasawa K."/>
            <person name="Tsugane M."/>
            <person name="Tsuji K."/>
            <person name="Ueda S."/>
            <person name="Waki K."/>
            <person name="Yamagata H."/>
            <person name="Yamamoto M."/>
            <person name="Yamamoto S."/>
            <person name="Yamane H."/>
            <person name="Yoshiki S."/>
            <person name="Yoshihara R."/>
            <person name="Yukawa K."/>
            <person name="Zhong H."/>
            <person name="Yano M."/>
            <person name="Yuan Q."/>
            <person name="Ouyang S."/>
            <person name="Liu J."/>
            <person name="Jones K.M."/>
            <person name="Gansberger K."/>
            <person name="Moffat K."/>
            <person name="Hill J."/>
            <person name="Bera J."/>
            <person name="Fadrosh D."/>
            <person name="Jin S."/>
            <person name="Johri S."/>
            <person name="Kim M."/>
            <person name="Overton L."/>
            <person name="Reardon M."/>
            <person name="Tsitrin T."/>
            <person name="Vuong H."/>
            <person name="Weaver B."/>
            <person name="Ciecko A."/>
            <person name="Tallon L."/>
            <person name="Jackson J."/>
            <person name="Pai G."/>
            <person name="Aken S.V."/>
            <person name="Utterback T."/>
            <person name="Reidmuller S."/>
            <person name="Feldblyum T."/>
            <person name="Hsiao J."/>
            <person name="Zismann V."/>
            <person name="Iobst S."/>
            <person name="de Vazeille A.R."/>
            <person name="Buell C.R."/>
            <person name="Ying K."/>
            <person name="Li Y."/>
            <person name="Lu T."/>
            <person name="Huang Y."/>
            <person name="Zhao Q."/>
            <person name="Feng Q."/>
            <person name="Zhang L."/>
            <person name="Zhu J."/>
            <person name="Weng Q."/>
            <person name="Mu J."/>
            <person name="Lu Y."/>
            <person name="Fan D."/>
            <person name="Liu Y."/>
            <person name="Guan J."/>
            <person name="Zhang Y."/>
            <person name="Yu S."/>
            <person name="Liu X."/>
            <person name="Zhang Y."/>
            <person name="Hong G."/>
            <person name="Han B."/>
            <person name="Choisne N."/>
            <person name="Demange N."/>
            <person name="Orjeda G."/>
            <person name="Samain S."/>
            <person name="Cattolico L."/>
            <person name="Pelletier E."/>
            <person name="Couloux A."/>
            <person name="Segurens B."/>
            <person name="Wincker P."/>
            <person name="D'Hont A."/>
            <person name="Scarpelli C."/>
            <person name="Weissenbach J."/>
            <person name="Salanoubat M."/>
            <person name="Quetier F."/>
            <person name="Yu Y."/>
            <person name="Kim H.R."/>
            <person name="Rambo T."/>
            <person name="Currie J."/>
            <person name="Collura K."/>
            <person name="Luo M."/>
            <person name="Yang T."/>
            <person name="Ammiraju J.S.S."/>
            <person name="Engler F."/>
            <person name="Soderlund C."/>
            <person name="Wing R.A."/>
            <person name="Palmer L.E."/>
            <person name="de la Bastide M."/>
            <person name="Spiegel L."/>
            <person name="Nascimento L."/>
            <person name="Zutavern T."/>
            <person name="O'Shaughnessy A."/>
            <person name="Dike S."/>
            <person name="Dedhia N."/>
            <person name="Preston R."/>
            <person name="Balija V."/>
            <person name="McCombie W.R."/>
            <person name="Chow T."/>
            <person name="Chen H."/>
            <person name="Chung M."/>
            <person name="Chen C."/>
            <person name="Shaw J."/>
            <person name="Wu H."/>
            <person name="Hsiao K."/>
            <person name="Chao Y."/>
            <person name="Chu M."/>
            <person name="Cheng C."/>
            <person name="Hour A."/>
            <person name="Lee P."/>
            <person name="Lin S."/>
            <person name="Lin Y."/>
            <person name="Liou J."/>
            <person name="Liu S."/>
            <person name="Hsing Y."/>
            <person name="Raghuvanshi S."/>
            <person name="Mohanty A."/>
            <person name="Bharti A.K."/>
            <person name="Gaur A."/>
            <person name="Gupta V."/>
            <person name="Kumar D."/>
            <person name="Ravi V."/>
            <person name="Vij S."/>
            <person name="Kapur A."/>
            <person name="Khurana P."/>
            <person name="Khurana P."/>
            <person name="Khurana J.P."/>
            <person name="Tyagi A.K."/>
            <person name="Gaikwad K."/>
            <person name="Singh A."/>
            <person name="Dalal V."/>
            <person name="Srivastava S."/>
            <person name="Dixit A."/>
            <person name="Pal A.K."/>
            <person name="Ghazi I.A."/>
            <person name="Yadav M."/>
            <person name="Pandit A."/>
            <person name="Bhargava A."/>
            <person name="Sureshbabu K."/>
            <person name="Batra K."/>
            <person name="Sharma T.R."/>
            <person name="Mohapatra T."/>
            <person name="Singh N.K."/>
            <person name="Messing J."/>
            <person name="Nelson A.B."/>
            <person name="Fuks G."/>
            <person name="Kavchok S."/>
            <person name="Keizer G."/>
            <person name="Linton E."/>
            <person name="Llaca V."/>
            <person name="Song R."/>
            <person name="Tanyolac B."/>
            <person name="Young S."/>
            <person name="Ho-Il K."/>
            <person name="Hahn J.H."/>
            <person name="Sangsakoo G."/>
            <person name="Vanavichit A."/>
            <person name="de Mattos Luiz.A.T."/>
            <person name="Zimmer P.D."/>
            <person name="Malone G."/>
            <person name="Dellagostin O."/>
            <person name="de Oliveira A.C."/>
            <person name="Bevan M."/>
            <person name="Bancroft I."/>
            <person name="Minx P."/>
            <person name="Cordum H."/>
            <person name="Wilson R."/>
            <person name="Cheng Z."/>
            <person name="Jin W."/>
            <person name="Jiang J."/>
            <person name="Leong S.A."/>
            <person name="Iwama H."/>
            <person name="Gojobori T."/>
            <person name="Itoh T."/>
            <person name="Niimura Y."/>
            <person name="Fujii Y."/>
            <person name="Habara T."/>
            <person name="Sakai H."/>
            <person name="Sato Y."/>
            <person name="Wilson G."/>
            <person name="Kumar K."/>
            <person name="McCouch S."/>
            <person name="Juretic N."/>
            <person name="Hoen D."/>
            <person name="Wright S."/>
            <person name="Bruskiewich R."/>
            <person name="Bureau T."/>
            <person name="Miyao A."/>
            <person name="Hirochika H."/>
            <person name="Nishikawa T."/>
            <person name="Kadowaki K."/>
            <person name="Sugiura M."/>
            <person name="Burr B."/>
            <person name="Sasaki T."/>
        </authorList>
    </citation>
    <scope>NUCLEOTIDE SEQUENCE [LARGE SCALE GENOMIC DNA]</scope>
    <source>
        <strain evidence="3">cv. Nipponbare</strain>
    </source>
</reference>